<dbReference type="PANTHER" id="PTHR34851:SF5">
    <property type="entry name" value="MARVEL DOMAIN-CONTAINING PROTEIN"/>
    <property type="match status" value="1"/>
</dbReference>
<name>A0A914XDR6_9BILA</name>
<accession>A0A914XDR6</accession>
<organism evidence="2 3">
    <name type="scientific">Plectus sambesii</name>
    <dbReference type="NCBI Taxonomy" id="2011161"/>
    <lineage>
        <taxon>Eukaryota</taxon>
        <taxon>Metazoa</taxon>
        <taxon>Ecdysozoa</taxon>
        <taxon>Nematoda</taxon>
        <taxon>Chromadorea</taxon>
        <taxon>Plectida</taxon>
        <taxon>Plectina</taxon>
        <taxon>Plectoidea</taxon>
        <taxon>Plectidae</taxon>
        <taxon>Plectus</taxon>
    </lineage>
</organism>
<keyword evidence="1" id="KW-1133">Transmembrane helix</keyword>
<dbReference type="WBParaSite" id="PSAMB.scaffold7598size7397.g30346.t1">
    <property type="protein sequence ID" value="PSAMB.scaffold7598size7397.g30346.t1"/>
    <property type="gene ID" value="PSAMB.scaffold7598size7397.g30346"/>
</dbReference>
<sequence length="199" mass="22568">MGFFHDENPKYKCCCGLFDVVTGVKVFLSLYIIVSCMQIFQCGSYSSVSFAYVGVLIVVIACTISAIINEDHSLLWAFIISTILEMAGLIGVMVSIGCIMRFDWKDGRHWMVKLMQHFLDGLKIDEDTFKVACFVVVIGCAILLAYHIWVLRVLIACKNYFEKKRRTTMESMSGALFFPIVTQSSLYDQEAPPPYSEKY</sequence>
<reference evidence="3" key="1">
    <citation type="submission" date="2022-11" db="UniProtKB">
        <authorList>
            <consortium name="WormBaseParasite"/>
        </authorList>
    </citation>
    <scope>IDENTIFICATION</scope>
</reference>
<protein>
    <submittedName>
        <fullName evidence="3">Uncharacterized protein</fullName>
    </submittedName>
</protein>
<feature type="transmembrane region" description="Helical" evidence="1">
    <location>
        <begin position="131"/>
        <end position="149"/>
    </location>
</feature>
<dbReference type="Proteomes" id="UP000887566">
    <property type="component" value="Unplaced"/>
</dbReference>
<keyword evidence="1" id="KW-0472">Membrane</keyword>
<evidence type="ECO:0000256" key="1">
    <source>
        <dbReference type="SAM" id="Phobius"/>
    </source>
</evidence>
<keyword evidence="1" id="KW-0812">Transmembrane</keyword>
<keyword evidence="2" id="KW-1185">Reference proteome</keyword>
<dbReference type="PANTHER" id="PTHR34851">
    <property type="entry name" value="PROTEIN CBG05235-RELATED"/>
    <property type="match status" value="1"/>
</dbReference>
<feature type="transmembrane region" description="Helical" evidence="1">
    <location>
        <begin position="20"/>
        <end position="40"/>
    </location>
</feature>
<dbReference type="AlphaFoldDB" id="A0A914XDR6"/>
<feature type="transmembrane region" description="Helical" evidence="1">
    <location>
        <begin position="74"/>
        <end position="99"/>
    </location>
</feature>
<feature type="transmembrane region" description="Helical" evidence="1">
    <location>
        <begin position="47"/>
        <end position="68"/>
    </location>
</feature>
<evidence type="ECO:0000313" key="2">
    <source>
        <dbReference type="Proteomes" id="UP000887566"/>
    </source>
</evidence>
<proteinExistence type="predicted"/>
<evidence type="ECO:0000313" key="3">
    <source>
        <dbReference type="WBParaSite" id="PSAMB.scaffold7598size7397.g30346.t1"/>
    </source>
</evidence>